<dbReference type="EMBL" id="FUYQ01000014">
    <property type="protein sequence ID" value="SKB63104.1"/>
    <property type="molecule type" value="Genomic_DNA"/>
</dbReference>
<dbReference type="Proteomes" id="UP000190852">
    <property type="component" value="Unassembled WGS sequence"/>
</dbReference>
<name>A0A1T5CUM1_9BACT</name>
<dbReference type="Gene3D" id="2.40.170.20">
    <property type="entry name" value="TonB-dependent receptor, beta-barrel domain"/>
    <property type="match status" value="1"/>
</dbReference>
<dbReference type="GO" id="GO:0009279">
    <property type="term" value="C:cell outer membrane"/>
    <property type="evidence" value="ECO:0007669"/>
    <property type="project" value="UniProtKB-SubCell"/>
</dbReference>
<keyword evidence="3" id="KW-0998">Cell outer membrane</keyword>
<dbReference type="InterPro" id="IPR037066">
    <property type="entry name" value="Plug_dom_sf"/>
</dbReference>
<evidence type="ECO:0000256" key="1">
    <source>
        <dbReference type="ARBA" id="ARBA00004442"/>
    </source>
</evidence>
<evidence type="ECO:0000256" key="3">
    <source>
        <dbReference type="ARBA" id="ARBA00023237"/>
    </source>
</evidence>
<dbReference type="Pfam" id="PF14905">
    <property type="entry name" value="OMP_b-brl_3"/>
    <property type="match status" value="1"/>
</dbReference>
<dbReference type="Pfam" id="PF13715">
    <property type="entry name" value="CarbopepD_reg_2"/>
    <property type="match status" value="1"/>
</dbReference>
<evidence type="ECO:0000256" key="4">
    <source>
        <dbReference type="SAM" id="SignalP"/>
    </source>
</evidence>
<feature type="domain" description="Outer membrane protein beta-barrel" evidence="5">
    <location>
        <begin position="380"/>
        <end position="786"/>
    </location>
</feature>
<feature type="chain" id="PRO_5011961981" evidence="4">
    <location>
        <begin position="21"/>
        <end position="811"/>
    </location>
</feature>
<evidence type="ECO:0000313" key="6">
    <source>
        <dbReference type="EMBL" id="SKB63104.1"/>
    </source>
</evidence>
<accession>A0A1T5CUM1</accession>
<organism evidence="6 7">
    <name type="scientific">Parabacteroides chartae</name>
    <dbReference type="NCBI Taxonomy" id="1037355"/>
    <lineage>
        <taxon>Bacteria</taxon>
        <taxon>Pseudomonadati</taxon>
        <taxon>Bacteroidota</taxon>
        <taxon>Bacteroidia</taxon>
        <taxon>Bacteroidales</taxon>
        <taxon>Tannerellaceae</taxon>
        <taxon>Parabacteroides</taxon>
    </lineage>
</organism>
<dbReference type="Gene3D" id="2.60.40.10">
    <property type="entry name" value="Immunoglobulins"/>
    <property type="match status" value="1"/>
</dbReference>
<dbReference type="PANTHER" id="PTHR40980">
    <property type="entry name" value="PLUG DOMAIN-CONTAINING PROTEIN"/>
    <property type="match status" value="1"/>
</dbReference>
<dbReference type="InterPro" id="IPR036942">
    <property type="entry name" value="Beta-barrel_TonB_sf"/>
</dbReference>
<dbReference type="InterPro" id="IPR041700">
    <property type="entry name" value="OMP_b-brl_3"/>
</dbReference>
<keyword evidence="7" id="KW-1185">Reference proteome</keyword>
<reference evidence="7" key="1">
    <citation type="submission" date="2017-02" db="EMBL/GenBank/DDBJ databases">
        <authorList>
            <person name="Varghese N."/>
            <person name="Submissions S."/>
        </authorList>
    </citation>
    <scope>NUCLEOTIDE SEQUENCE [LARGE SCALE GENOMIC DNA]</scope>
    <source>
        <strain evidence="7">DSM 24967</strain>
    </source>
</reference>
<evidence type="ECO:0000313" key="7">
    <source>
        <dbReference type="Proteomes" id="UP000190852"/>
    </source>
</evidence>
<dbReference type="Gene3D" id="2.170.130.10">
    <property type="entry name" value="TonB-dependent receptor, plug domain"/>
    <property type="match status" value="1"/>
</dbReference>
<dbReference type="AlphaFoldDB" id="A0A1T5CUM1"/>
<evidence type="ECO:0000259" key="5">
    <source>
        <dbReference type="Pfam" id="PF14905"/>
    </source>
</evidence>
<keyword evidence="2" id="KW-0472">Membrane</keyword>
<comment type="subcellular location">
    <subcellularLocation>
        <location evidence="1">Cell outer membrane</location>
    </subcellularLocation>
</comment>
<gene>
    <name evidence="6" type="ORF">SAMN05660349_02102</name>
</gene>
<evidence type="ECO:0000256" key="2">
    <source>
        <dbReference type="ARBA" id="ARBA00023136"/>
    </source>
</evidence>
<protein>
    <submittedName>
        <fullName evidence="6">CarboxypepD_reg-like domain-containing protein</fullName>
    </submittedName>
</protein>
<feature type="signal peptide" evidence="4">
    <location>
        <begin position="1"/>
        <end position="20"/>
    </location>
</feature>
<dbReference type="PANTHER" id="PTHR40980:SF4">
    <property type="entry name" value="TONB-DEPENDENT RECEPTOR-LIKE BETA-BARREL DOMAIN-CONTAINING PROTEIN"/>
    <property type="match status" value="1"/>
</dbReference>
<dbReference type="SUPFAM" id="SSF49464">
    <property type="entry name" value="Carboxypeptidase regulatory domain-like"/>
    <property type="match status" value="1"/>
</dbReference>
<dbReference type="RefSeq" id="WP_079683601.1">
    <property type="nucleotide sequence ID" value="NZ_FUYQ01000014.1"/>
</dbReference>
<keyword evidence="4" id="KW-0732">Signal</keyword>
<dbReference type="SUPFAM" id="SSF56935">
    <property type="entry name" value="Porins"/>
    <property type="match status" value="1"/>
</dbReference>
<proteinExistence type="predicted"/>
<sequence length="811" mass="91462">MKRKPIFISLFMLSTLICFAQQQSLITGIVFTNDYLPAEGANIVLLSATDSAFITGTAANKNGNFQLKEIPKGLYYVQVSMLGYQKNSCKANILAGKPFMLDTIYLQPEAIGLNTIVVTAKKPAIQIEADKTTINMEATIVNTGGNAFSVLETLPGVYINSNGAVSLNGKNGTKVLIDGKPAYLQGEELVSFLKSTPATSLDKIELITNPSARYDASGNSGLINIRTKKTRIMGFNLGITSNFMQGKYEKSNHSVSFNHRKGKFNLFGMYGYYSGRNYVDLQVIREFEEENPSEQTTFNQLSYRKRNEDSHYYKGGIHYFASSKTTFELALNGYTSNQAESGSLNSNFINHIGKRDSSIKSSTINDNMRNNISGTIGLIHKIDSTGKEFSLSADYLHHAVDNDQYHNDLFLYTSQNEVMAESAGTKKGTIDLFSMRSDFTYPVNEKLLLESGIKSEYVNIDNTSDYKNREQQEWEPDYGLSSHFIYKENINALYFNSRIARYKFVLEAGLRIENTNIKGQLPGNRLQADSSFSKSYINLFPSVTLSYQAGKNHSLNLSYRRRIDRPNYQDMNPFVYIFDTYTYEQGNTTLQPQFSNNLELSYLLANNYKVAVFYNQTNDVIAKSFILSENSKRVYVMPKNLATYRSCGIRLSAGNLSPVKYMQSTASIGLTHNQYEWSLIQDANKTAQTTLMFHVGNRFLLGKGWLAELTGYYNGRMAMGQMKIASFGQLTAGIQKKLWNDRASISLYSNDLFHTNRVNMTTRIGNSTARTFEKEDHCILGISFTWKFSKGFESKEFKRKGEAFDTKRINL</sequence>
<dbReference type="InterPro" id="IPR013783">
    <property type="entry name" value="Ig-like_fold"/>
</dbReference>
<dbReference type="InterPro" id="IPR008969">
    <property type="entry name" value="CarboxyPept-like_regulatory"/>
</dbReference>